<dbReference type="AlphaFoldDB" id="A0A4D9D558"/>
<protein>
    <recommendedName>
        <fullName evidence="2">JmjC domain-containing protein</fullName>
    </recommendedName>
</protein>
<feature type="domain" description="JmjC" evidence="2">
    <location>
        <begin position="192"/>
        <end position="360"/>
    </location>
</feature>
<proteinExistence type="predicted"/>
<dbReference type="Gene3D" id="2.60.120.650">
    <property type="entry name" value="Cupin"/>
    <property type="match status" value="1"/>
</dbReference>
<organism evidence="3 4">
    <name type="scientific">Nannochloropsis salina CCMP1776</name>
    <dbReference type="NCBI Taxonomy" id="1027361"/>
    <lineage>
        <taxon>Eukaryota</taxon>
        <taxon>Sar</taxon>
        <taxon>Stramenopiles</taxon>
        <taxon>Ochrophyta</taxon>
        <taxon>Eustigmatophyceae</taxon>
        <taxon>Eustigmatales</taxon>
        <taxon>Monodopsidaceae</taxon>
        <taxon>Microchloropsis</taxon>
        <taxon>Microchloropsis salina</taxon>
    </lineage>
</organism>
<dbReference type="PROSITE" id="PS51184">
    <property type="entry name" value="JMJC"/>
    <property type="match status" value="1"/>
</dbReference>
<comment type="caution">
    <text evidence="3">The sequence shown here is derived from an EMBL/GenBank/DDBJ whole genome shotgun (WGS) entry which is preliminary data.</text>
</comment>
<dbReference type="InterPro" id="IPR041667">
    <property type="entry name" value="Cupin_8"/>
</dbReference>
<evidence type="ECO:0000259" key="2">
    <source>
        <dbReference type="PROSITE" id="PS51184"/>
    </source>
</evidence>
<keyword evidence="4" id="KW-1185">Reference proteome</keyword>
<feature type="region of interest" description="Disordered" evidence="1">
    <location>
        <begin position="20"/>
        <end position="43"/>
    </location>
</feature>
<name>A0A4D9D558_9STRA</name>
<sequence length="403" mass="43503">MTPRVPETDGNILTTLLIGLGRGDDDGVEEENEDKSSKPGDIETAPAATFNIESYRTRASQYFAQPLFLTGSEPTIAKWPKIIQGEEQTRKIVAVALESCRICHVTLPSLVKEGSGHEKARLAVLHENDVKVKDVTGPGSIDAVLDQACTSKRHAALDTSSLWYAYGGLDTSGIRCQAKAGAGLSADVSGTMNGTPFEAAFPPPACLGPPKDPCESPNQGFGEEGSEHLVVAANVWVGRNLTSRLHVDALDNLFCVSQGSKIVHLYSPWQLAELDPEPPSKGLPIESRWKSRLFHGPAEWPVGLQATAVAHVRTGECLFIPAGWFHEVFTISAEFSLAISFWCKSPTPETAARVRLRPSLLALAGAARNGNETRSRGGNGDFYAFLADQQQRKRVKGQEKCMA</sequence>
<gene>
    <name evidence="3" type="ORF">NSK_003007</name>
</gene>
<accession>A0A4D9D558</accession>
<evidence type="ECO:0000313" key="4">
    <source>
        <dbReference type="Proteomes" id="UP000355283"/>
    </source>
</evidence>
<evidence type="ECO:0000313" key="3">
    <source>
        <dbReference type="EMBL" id="TFJ85497.1"/>
    </source>
</evidence>
<evidence type="ECO:0000256" key="1">
    <source>
        <dbReference type="SAM" id="MobiDB-lite"/>
    </source>
</evidence>
<dbReference type="Pfam" id="PF13621">
    <property type="entry name" value="Cupin_8"/>
    <property type="match status" value="1"/>
</dbReference>
<dbReference type="InterPro" id="IPR003347">
    <property type="entry name" value="JmjC_dom"/>
</dbReference>
<dbReference type="Proteomes" id="UP000355283">
    <property type="component" value="Unassembled WGS sequence"/>
</dbReference>
<dbReference type="OrthoDB" id="415358at2759"/>
<dbReference type="PANTHER" id="PTHR12461">
    <property type="entry name" value="HYPOXIA-INDUCIBLE FACTOR 1 ALPHA INHIBITOR-RELATED"/>
    <property type="match status" value="1"/>
</dbReference>
<reference evidence="3 4" key="1">
    <citation type="submission" date="2019-01" db="EMBL/GenBank/DDBJ databases">
        <title>Nuclear Genome Assembly of the Microalgal Biofuel strain Nannochloropsis salina CCMP1776.</title>
        <authorList>
            <person name="Hovde B."/>
        </authorList>
    </citation>
    <scope>NUCLEOTIDE SEQUENCE [LARGE SCALE GENOMIC DNA]</scope>
    <source>
        <strain evidence="3 4">CCMP1776</strain>
    </source>
</reference>
<dbReference type="EMBL" id="SDOX01000011">
    <property type="protein sequence ID" value="TFJ85497.1"/>
    <property type="molecule type" value="Genomic_DNA"/>
</dbReference>
<dbReference type="SUPFAM" id="SSF51197">
    <property type="entry name" value="Clavaminate synthase-like"/>
    <property type="match status" value="1"/>
</dbReference>
<dbReference type="PANTHER" id="PTHR12461:SF105">
    <property type="entry name" value="HYPOXIA-INDUCIBLE FACTOR 1-ALPHA INHIBITOR"/>
    <property type="match status" value="1"/>
</dbReference>